<dbReference type="Pfam" id="PF06140">
    <property type="entry name" value="Ifi-6-16"/>
    <property type="match status" value="1"/>
</dbReference>
<reference evidence="7" key="1">
    <citation type="submission" date="2022-11" db="EMBL/GenBank/DDBJ databases">
        <title>Centuries of genome instability and evolution in soft-shell clam transmissible cancer (bioRxiv).</title>
        <authorList>
            <person name="Hart S.F.M."/>
            <person name="Yonemitsu M.A."/>
            <person name="Giersch R.M."/>
            <person name="Beal B.F."/>
            <person name="Arriagada G."/>
            <person name="Davis B.W."/>
            <person name="Ostrander E.A."/>
            <person name="Goff S.P."/>
            <person name="Metzger M.J."/>
        </authorList>
    </citation>
    <scope>NUCLEOTIDE SEQUENCE</scope>
    <source>
        <strain evidence="7">MELC-2E11</strain>
        <tissue evidence="7">Siphon/mantle</tissue>
    </source>
</reference>
<evidence type="ECO:0000256" key="1">
    <source>
        <dbReference type="ARBA" id="ARBA00004141"/>
    </source>
</evidence>
<name>A0ABY7F944_MYAAR</name>
<evidence type="ECO:0000313" key="8">
    <source>
        <dbReference type="Proteomes" id="UP001164746"/>
    </source>
</evidence>
<evidence type="ECO:0000256" key="4">
    <source>
        <dbReference type="ARBA" id="ARBA00022989"/>
    </source>
</evidence>
<comment type="similarity">
    <text evidence="2">Belongs to the IFI6/IFI27 family.</text>
</comment>
<keyword evidence="6" id="KW-0732">Signal</keyword>
<dbReference type="PROSITE" id="PS51257">
    <property type="entry name" value="PROKAR_LIPOPROTEIN"/>
    <property type="match status" value="1"/>
</dbReference>
<keyword evidence="3" id="KW-0812">Transmembrane</keyword>
<accession>A0ABY7F944</accession>
<keyword evidence="4" id="KW-1133">Transmembrane helix</keyword>
<sequence>MDSRVLFLAGLLLTGCVPSCYARCSDDDSWFTLKNIAIGGVVGAGAVVAAPFALGAAGFGAAGVTAGSLAAAIQGPAVVSGSAFALAQSAGAAGLGIGTKVALFAGWGFSGYAVSKNND</sequence>
<evidence type="ECO:0000256" key="3">
    <source>
        <dbReference type="ARBA" id="ARBA00022692"/>
    </source>
</evidence>
<comment type="subcellular location">
    <subcellularLocation>
        <location evidence="1">Membrane</location>
        <topology evidence="1">Multi-pass membrane protein</topology>
    </subcellularLocation>
</comment>
<keyword evidence="8" id="KW-1185">Reference proteome</keyword>
<gene>
    <name evidence="7" type="ORF">MAR_032473</name>
</gene>
<dbReference type="Proteomes" id="UP001164746">
    <property type="component" value="Chromosome 10"/>
</dbReference>
<evidence type="ECO:0000256" key="2">
    <source>
        <dbReference type="ARBA" id="ARBA00007262"/>
    </source>
</evidence>
<dbReference type="PANTHER" id="PTHR16932">
    <property type="entry name" value="INTERFERON ALPHA-INDUCIBLE PROTEIN 27"/>
    <property type="match status" value="1"/>
</dbReference>
<dbReference type="EMBL" id="CP111021">
    <property type="protein sequence ID" value="WAR17879.1"/>
    <property type="molecule type" value="Genomic_DNA"/>
</dbReference>
<feature type="chain" id="PRO_5045504831" evidence="6">
    <location>
        <begin position="23"/>
        <end position="119"/>
    </location>
</feature>
<keyword evidence="5" id="KW-0472">Membrane</keyword>
<feature type="signal peptide" evidence="6">
    <location>
        <begin position="1"/>
        <end position="22"/>
    </location>
</feature>
<evidence type="ECO:0000256" key="5">
    <source>
        <dbReference type="ARBA" id="ARBA00023136"/>
    </source>
</evidence>
<dbReference type="InterPro" id="IPR038213">
    <property type="entry name" value="IFI6/IFI27-like_sf"/>
</dbReference>
<dbReference type="PANTHER" id="PTHR16932:SF18">
    <property type="entry name" value="INTERFERON, ALPHA-INDUCIBLE PROTEIN 27-LIKE 2"/>
    <property type="match status" value="1"/>
</dbReference>
<organism evidence="7 8">
    <name type="scientific">Mya arenaria</name>
    <name type="common">Soft-shell clam</name>
    <dbReference type="NCBI Taxonomy" id="6604"/>
    <lineage>
        <taxon>Eukaryota</taxon>
        <taxon>Metazoa</taxon>
        <taxon>Spiralia</taxon>
        <taxon>Lophotrochozoa</taxon>
        <taxon>Mollusca</taxon>
        <taxon>Bivalvia</taxon>
        <taxon>Autobranchia</taxon>
        <taxon>Heteroconchia</taxon>
        <taxon>Euheterodonta</taxon>
        <taxon>Imparidentia</taxon>
        <taxon>Neoheterodontei</taxon>
        <taxon>Myida</taxon>
        <taxon>Myoidea</taxon>
        <taxon>Myidae</taxon>
        <taxon>Mya</taxon>
    </lineage>
</organism>
<proteinExistence type="inferred from homology"/>
<dbReference type="Gene3D" id="6.10.110.10">
    <property type="match status" value="1"/>
</dbReference>
<dbReference type="InterPro" id="IPR009311">
    <property type="entry name" value="IFI6/IFI27-like"/>
</dbReference>
<evidence type="ECO:0000256" key="6">
    <source>
        <dbReference type="SAM" id="SignalP"/>
    </source>
</evidence>
<evidence type="ECO:0000313" key="7">
    <source>
        <dbReference type="EMBL" id="WAR17879.1"/>
    </source>
</evidence>
<protein>
    <submittedName>
        <fullName evidence="7">Uncharacterized protein</fullName>
    </submittedName>
</protein>